<reference evidence="5" key="1">
    <citation type="submission" date="2016-10" db="EMBL/GenBank/DDBJ databases">
        <authorList>
            <person name="Varghese N."/>
            <person name="Submissions S."/>
        </authorList>
    </citation>
    <scope>NUCLEOTIDE SEQUENCE [LARGE SCALE GENOMIC DNA]</scope>
    <source>
        <strain evidence="5">DSM 23313</strain>
    </source>
</reference>
<organism evidence="4 5">
    <name type="scientific">Myroides phaeus</name>
    <dbReference type="NCBI Taxonomy" id="702745"/>
    <lineage>
        <taxon>Bacteria</taxon>
        <taxon>Pseudomonadati</taxon>
        <taxon>Bacteroidota</taxon>
        <taxon>Flavobacteriia</taxon>
        <taxon>Flavobacteriales</taxon>
        <taxon>Flavobacteriaceae</taxon>
        <taxon>Myroides</taxon>
    </lineage>
</organism>
<dbReference type="Pfam" id="PF18942">
    <property type="entry name" value="DUF5689"/>
    <property type="match status" value="1"/>
</dbReference>
<dbReference type="EMBL" id="FNDQ01000001">
    <property type="protein sequence ID" value="SDH26657.1"/>
    <property type="molecule type" value="Genomic_DNA"/>
</dbReference>
<feature type="signal peptide" evidence="2">
    <location>
        <begin position="1"/>
        <end position="22"/>
    </location>
</feature>
<feature type="domain" description="DUF5689" evidence="3">
    <location>
        <begin position="41"/>
        <end position="275"/>
    </location>
</feature>
<feature type="region of interest" description="Disordered" evidence="1">
    <location>
        <begin position="278"/>
        <end position="306"/>
    </location>
</feature>
<proteinExistence type="predicted"/>
<dbReference type="STRING" id="702745.SAMN05421818_10155"/>
<keyword evidence="5" id="KW-1185">Reference proteome</keyword>
<feature type="region of interest" description="Disordered" evidence="1">
    <location>
        <begin position="493"/>
        <end position="516"/>
    </location>
</feature>
<protein>
    <recommendedName>
        <fullName evidence="3">DUF5689 domain-containing protein</fullName>
    </recommendedName>
</protein>
<evidence type="ECO:0000256" key="2">
    <source>
        <dbReference type="SAM" id="SignalP"/>
    </source>
</evidence>
<evidence type="ECO:0000259" key="3">
    <source>
        <dbReference type="Pfam" id="PF18942"/>
    </source>
</evidence>
<keyword evidence="2" id="KW-0732">Signal</keyword>
<feature type="chain" id="PRO_5017185170" description="DUF5689 domain-containing protein" evidence="2">
    <location>
        <begin position="23"/>
        <end position="685"/>
    </location>
</feature>
<dbReference type="InterPro" id="IPR043744">
    <property type="entry name" value="DUF5689"/>
</dbReference>
<evidence type="ECO:0000256" key="1">
    <source>
        <dbReference type="SAM" id="MobiDB-lite"/>
    </source>
</evidence>
<evidence type="ECO:0000313" key="5">
    <source>
        <dbReference type="Proteomes" id="UP000243588"/>
    </source>
</evidence>
<dbReference type="AlphaFoldDB" id="A0A1G8B0E1"/>
<dbReference type="PROSITE" id="PS51257">
    <property type="entry name" value="PROKAR_LIPOPROTEIN"/>
    <property type="match status" value="1"/>
</dbReference>
<dbReference type="RefSeq" id="WP_090404414.1">
    <property type="nucleotide sequence ID" value="NZ_FNDQ01000001.1"/>
</dbReference>
<gene>
    <name evidence="4" type="ORF">SAMN05421818_10155</name>
</gene>
<name>A0A1G8B0E1_9FLAO</name>
<sequence length="685" mass="74197">MKTIFKSLLYFSFAGLVLTGCAKNDDFSVPNISCTDPVATANASIADIYSKATKDVVQLKEEGLIISGVVISSDKGGNFHQKLHIVDESTQLPAIISIGISGSNAQFPVGTKINLKMDGLYIHDNFGLLNIGGGIYTSSSGKNKYTAAIPGTAVKKYISTYCQPVKDFETTYNNVLTLKGLTKTDYAGKLVTFTDVQFDRALVGKKLYDAADVDAQGYTLRKVVDSEGNSFDIRTGKYSEDFKDWVITSESGSITGIFDVFQDKIQFYPRTIADINLTKDPFEGSTPTDPETPGDMEGKDKDGVDQNTPTYVANFSNWTKFVASTNKFGIQSYAKEAPGQGKDGKGAMEIKGTPKENDYVFTIQNQSVVKGAKAITMWIKGTSSKTLSFNVNRNNGSYAVFNLATDAQIEDKEKPVFSKDITLTATKRTQSGKPENGQNDYVTGSINAPNWIKVTLDLTGVDYNTTGKGDIFSFKVGKSVAYDLVVSDIVFEGGEAGGTPTDPEKPGEGSENPGEGAFFPKNATYVANFDSPDIDKILLGGKLTTGKFEKGAGPNNTTAIFLDTNLSKNGYVYTVNASKTPAGKSKISFYIKGEAVATLSMNVMNTDGKEFFFNPGNIDKNVIVTETSAQNNYIGLVNAKDWVKVTIDLTKIEGDYQTKDGEKFFSVKFGKSGNWNAYISSAFFE</sequence>
<evidence type="ECO:0000313" key="4">
    <source>
        <dbReference type="EMBL" id="SDH26657.1"/>
    </source>
</evidence>
<accession>A0A1G8B0E1</accession>
<dbReference type="Proteomes" id="UP000243588">
    <property type="component" value="Unassembled WGS sequence"/>
</dbReference>